<dbReference type="PANTHER" id="PTHR43808:SF31">
    <property type="entry name" value="N-ACETYL-L-CITRULLINE DEACETYLASE"/>
    <property type="match status" value="1"/>
</dbReference>
<gene>
    <name evidence="4" type="ORF">ACFP2T_42955</name>
</gene>
<keyword evidence="5" id="KW-1185">Reference proteome</keyword>
<dbReference type="Gene3D" id="3.30.70.360">
    <property type="match status" value="1"/>
</dbReference>
<dbReference type="InterPro" id="IPR036264">
    <property type="entry name" value="Bact_exopeptidase_dim_dom"/>
</dbReference>
<evidence type="ECO:0000256" key="1">
    <source>
        <dbReference type="ARBA" id="ARBA00022723"/>
    </source>
</evidence>
<dbReference type="Proteomes" id="UP001596203">
    <property type="component" value="Unassembled WGS sequence"/>
</dbReference>
<evidence type="ECO:0000256" key="2">
    <source>
        <dbReference type="ARBA" id="ARBA00022801"/>
    </source>
</evidence>
<dbReference type="PANTHER" id="PTHR43808">
    <property type="entry name" value="ACETYLORNITHINE DEACETYLASE"/>
    <property type="match status" value="1"/>
</dbReference>
<dbReference type="RefSeq" id="WP_377432772.1">
    <property type="nucleotide sequence ID" value="NZ_JBHSPR010000069.1"/>
</dbReference>
<dbReference type="EMBL" id="JBHSPR010000069">
    <property type="protein sequence ID" value="MFC6022901.1"/>
    <property type="molecule type" value="Genomic_DNA"/>
</dbReference>
<reference evidence="5" key="1">
    <citation type="journal article" date="2019" name="Int. J. Syst. Evol. Microbiol.">
        <title>The Global Catalogue of Microorganisms (GCM) 10K type strain sequencing project: providing services to taxonomists for standard genome sequencing and annotation.</title>
        <authorList>
            <consortium name="The Broad Institute Genomics Platform"/>
            <consortium name="The Broad Institute Genome Sequencing Center for Infectious Disease"/>
            <person name="Wu L."/>
            <person name="Ma J."/>
        </authorList>
    </citation>
    <scope>NUCLEOTIDE SEQUENCE [LARGE SCALE GENOMIC DNA]</scope>
    <source>
        <strain evidence="5">ZS-35-S2</strain>
    </source>
</reference>
<sequence length="378" mass="41294">MDLNTFLATATELLALPSTADRPDQLRRAVDWVVDFVGPGFTVERFESAGKPSALLYADAHGGAARPASFRAILNAHLDVVSAEAEQFRARIEGDRIYARGAQDMKVTGLVQAQVFREVAPRLPYPLALQLVADEEVGGRDGTLHQLEQGVTGEFVVIGEHSRLDIVADSKGLLHARLRASGRGAHGAYPWLGDNAVLKLVNTVTRLLATYPPVAEEAWRTTVNLSRIDTPNRAYNQVPADAQAWLDIRFPAEDDRLNGRTMAEVAEFLVSFTEPGVSVQVDHFDPPQHVDHDNRDVAELRRAAQRQGYPSDFLRKHGAGDGGFYSGRGIAAVAFGVGGAGQHGPDEYAEISTITPYYRALKDFLERLRGADEPGRHL</sequence>
<feature type="domain" description="Peptidase M20 dimerisation" evidence="3">
    <location>
        <begin position="171"/>
        <end position="256"/>
    </location>
</feature>
<evidence type="ECO:0000313" key="5">
    <source>
        <dbReference type="Proteomes" id="UP001596203"/>
    </source>
</evidence>
<name>A0ABW1KM50_9ACTN</name>
<keyword evidence="1" id="KW-0479">Metal-binding</keyword>
<dbReference type="InterPro" id="IPR050072">
    <property type="entry name" value="Peptidase_M20A"/>
</dbReference>
<proteinExistence type="predicted"/>
<dbReference type="SUPFAM" id="SSF53187">
    <property type="entry name" value="Zn-dependent exopeptidases"/>
    <property type="match status" value="1"/>
</dbReference>
<dbReference type="Pfam" id="PF01546">
    <property type="entry name" value="Peptidase_M20"/>
    <property type="match status" value="1"/>
</dbReference>
<keyword evidence="2" id="KW-0378">Hydrolase</keyword>
<dbReference type="Gene3D" id="3.40.630.10">
    <property type="entry name" value="Zn peptidases"/>
    <property type="match status" value="1"/>
</dbReference>
<protein>
    <submittedName>
        <fullName evidence="4">M20 family metallopeptidase</fullName>
    </submittedName>
</protein>
<dbReference type="InterPro" id="IPR011650">
    <property type="entry name" value="Peptidase_M20_dimer"/>
</dbReference>
<dbReference type="SUPFAM" id="SSF55031">
    <property type="entry name" value="Bacterial exopeptidase dimerisation domain"/>
    <property type="match status" value="1"/>
</dbReference>
<comment type="caution">
    <text evidence="4">The sequence shown here is derived from an EMBL/GenBank/DDBJ whole genome shotgun (WGS) entry which is preliminary data.</text>
</comment>
<dbReference type="InterPro" id="IPR002933">
    <property type="entry name" value="Peptidase_M20"/>
</dbReference>
<evidence type="ECO:0000259" key="3">
    <source>
        <dbReference type="Pfam" id="PF07687"/>
    </source>
</evidence>
<organism evidence="4 5">
    <name type="scientific">Plantactinospora solaniradicis</name>
    <dbReference type="NCBI Taxonomy" id="1723736"/>
    <lineage>
        <taxon>Bacteria</taxon>
        <taxon>Bacillati</taxon>
        <taxon>Actinomycetota</taxon>
        <taxon>Actinomycetes</taxon>
        <taxon>Micromonosporales</taxon>
        <taxon>Micromonosporaceae</taxon>
        <taxon>Plantactinospora</taxon>
    </lineage>
</organism>
<dbReference type="Pfam" id="PF07687">
    <property type="entry name" value="M20_dimer"/>
    <property type="match status" value="1"/>
</dbReference>
<accession>A0ABW1KM50</accession>
<evidence type="ECO:0000313" key="4">
    <source>
        <dbReference type="EMBL" id="MFC6022901.1"/>
    </source>
</evidence>